<feature type="domain" description="SPOR" evidence="4">
    <location>
        <begin position="188"/>
        <end position="263"/>
    </location>
</feature>
<sequence length="580" mass="60939">MKNPTLRRLSRLLLCLLLLGVSSLPAWAVTRAELLGRVLETLRVSQIPSGGLPPDVPPDHPFAGSLRTAVATGRIPGGLPFDPDRPPSREEALDLALRGLGLGVERDLLARLRAPASGDASLPAPTVTETLDPPLPGELGQASADPLGDEQVPKLLDWVALCPGRLVWEARTSEVGAELLLHREGVGGAPEEGFVLQIDATSLEDGGAAVTASAESLGLHPQVVPTPTGPVVQIGPFPTSQAALDVAAQHPEWPQANCVTLQAQVSPALFYAAARVNMGRYALRVPFAEASGGFGRLALSQFAERSDPRPLVAMNGGFFAGNRPIGSLVLEGLPGGKAYGGRSALGWTERGDLFFGDGTSRVAIQASGTRLEVTRFNTPPDAHGLALYIPQICPQPKGLGDALLLRVEGGVVAAAGGSDTVPTALSGTTFLVAARGRSRAFLERLQTGDPVEIRTEWAFPAFEGCSGVLQAGPLLLEGGRDHRNPEGFARTLTDRRHPRTVVGIDGSALVFLVVDGRSTLHSRGTTLEETRALARRLGLVTALNLDGGGSTQLIWKGVTVNRPSDGRERPLPYALLAVPR</sequence>
<dbReference type="PANTHER" id="PTHR40446:SF2">
    <property type="entry name" value="N-ACETYLGLUCOSAMINE-1-PHOSPHODIESTER ALPHA-N-ACETYLGLUCOSAMINIDASE"/>
    <property type="match status" value="1"/>
</dbReference>
<evidence type="ECO:0000259" key="4">
    <source>
        <dbReference type="PROSITE" id="PS51724"/>
    </source>
</evidence>
<gene>
    <name evidence="5" type="ORF">Apau_0798</name>
</gene>
<dbReference type="InterPro" id="IPR001119">
    <property type="entry name" value="SLH_dom"/>
</dbReference>
<keyword evidence="6" id="KW-1185">Reference proteome</keyword>
<feature type="chain" id="PRO_5003167791" evidence="2">
    <location>
        <begin position="29"/>
        <end position="580"/>
    </location>
</feature>
<dbReference type="InterPro" id="IPR018711">
    <property type="entry name" value="NAGPA"/>
</dbReference>
<evidence type="ECO:0000259" key="3">
    <source>
        <dbReference type="PROSITE" id="PS51272"/>
    </source>
</evidence>
<dbReference type="HOGENOM" id="CLU_465927_0_0_0"/>
<evidence type="ECO:0000313" key="5">
    <source>
        <dbReference type="EMBL" id="EFQ23226.1"/>
    </source>
</evidence>
<proteinExistence type="predicted"/>
<dbReference type="STRING" id="584708.Apau_0798"/>
<dbReference type="PROSITE" id="PS51272">
    <property type="entry name" value="SLH"/>
    <property type="match status" value="1"/>
</dbReference>
<evidence type="ECO:0000256" key="2">
    <source>
        <dbReference type="SAM" id="SignalP"/>
    </source>
</evidence>
<dbReference type="Pfam" id="PF09992">
    <property type="entry name" value="NAGPA"/>
    <property type="match status" value="1"/>
</dbReference>
<reference evidence="5 6" key="1">
    <citation type="journal article" date="2010" name="Stand. Genomic Sci.">
        <title>Non-contiguous finished genome sequence of Aminomonas paucivorans type strain (GLU-3).</title>
        <authorList>
            <person name="Pitluck S."/>
            <person name="Yasawong M."/>
            <person name="Held B."/>
            <person name="Lapidus A."/>
            <person name="Nolan M."/>
            <person name="Copeland A."/>
            <person name="Lucas S."/>
            <person name="Del Rio T.G."/>
            <person name="Tice H."/>
            <person name="Cheng J.F."/>
            <person name="Chertkov O."/>
            <person name="Goodwin L."/>
            <person name="Tapia R."/>
            <person name="Han C."/>
            <person name="Liolios K."/>
            <person name="Ivanova N."/>
            <person name="Mavromatis K."/>
            <person name="Ovchinnikova G."/>
            <person name="Pati A."/>
            <person name="Chen A."/>
            <person name="Palaniappan K."/>
            <person name="Land M."/>
            <person name="Hauser L."/>
            <person name="Chang Y.J."/>
            <person name="Jeffries C.D."/>
            <person name="Pukall R."/>
            <person name="Spring S."/>
            <person name="Rohde M."/>
            <person name="Sikorski J."/>
            <person name="Goker M."/>
            <person name="Woyke T."/>
            <person name="Bristow J."/>
            <person name="Eisen J.A."/>
            <person name="Markowitz V."/>
            <person name="Hugenholtz P."/>
            <person name="Kyrpides N.C."/>
            <person name="Klenk H.P."/>
        </authorList>
    </citation>
    <scope>NUCLEOTIDE SEQUENCE [LARGE SCALE GENOMIC DNA]</scope>
    <source>
        <strain evidence="5 6">DSM 12260</strain>
    </source>
</reference>
<dbReference type="RefSeq" id="WP_006300394.1">
    <property type="nucleotide sequence ID" value="NZ_CM001022.1"/>
</dbReference>
<dbReference type="PROSITE" id="PS51724">
    <property type="entry name" value="SPOR"/>
    <property type="match status" value="1"/>
</dbReference>
<name>E3CVH0_9BACT</name>
<feature type="region of interest" description="Disordered" evidence="1">
    <location>
        <begin position="119"/>
        <end position="143"/>
    </location>
</feature>
<dbReference type="GO" id="GO:0042834">
    <property type="term" value="F:peptidoglycan binding"/>
    <property type="evidence" value="ECO:0007669"/>
    <property type="project" value="InterPro"/>
</dbReference>
<dbReference type="Proteomes" id="UP000005096">
    <property type="component" value="Chromosome"/>
</dbReference>
<evidence type="ECO:0000256" key="1">
    <source>
        <dbReference type="SAM" id="MobiDB-lite"/>
    </source>
</evidence>
<dbReference type="EMBL" id="CM001022">
    <property type="protein sequence ID" value="EFQ23226.1"/>
    <property type="molecule type" value="Genomic_DNA"/>
</dbReference>
<feature type="signal peptide" evidence="2">
    <location>
        <begin position="1"/>
        <end position="28"/>
    </location>
</feature>
<organism evidence="5 6">
    <name type="scientific">Aminomonas paucivorans DSM 12260</name>
    <dbReference type="NCBI Taxonomy" id="584708"/>
    <lineage>
        <taxon>Bacteria</taxon>
        <taxon>Thermotogati</taxon>
        <taxon>Synergistota</taxon>
        <taxon>Synergistia</taxon>
        <taxon>Synergistales</taxon>
        <taxon>Synergistaceae</taxon>
        <taxon>Aminomonas</taxon>
    </lineage>
</organism>
<dbReference type="AlphaFoldDB" id="E3CVH0"/>
<accession>E3CVH0</accession>
<dbReference type="PANTHER" id="PTHR40446">
    <property type="entry name" value="N-ACETYLGLUCOSAMINE-1-PHOSPHODIESTER ALPHA-N-ACETYLGLUCOSAMINIDASE"/>
    <property type="match status" value="1"/>
</dbReference>
<feature type="domain" description="SLH" evidence="3">
    <location>
        <begin position="49"/>
        <end position="110"/>
    </location>
</feature>
<dbReference type="PaxDb" id="584708-Apau_0798"/>
<protein>
    <submittedName>
        <fullName evidence="5">Exopolysaccharide biosynthesis protein related to N-acetylglucosamine-1-phosphodiester alpha-N-acetylglucosaminidase</fullName>
    </submittedName>
</protein>
<dbReference type="InterPro" id="IPR007730">
    <property type="entry name" value="SPOR-like_dom"/>
</dbReference>
<dbReference type="OrthoDB" id="9809781at2"/>
<dbReference type="eggNOG" id="COG4632">
    <property type="taxonomic scope" value="Bacteria"/>
</dbReference>
<evidence type="ECO:0000313" key="6">
    <source>
        <dbReference type="Proteomes" id="UP000005096"/>
    </source>
</evidence>
<keyword evidence="2" id="KW-0732">Signal</keyword>